<organism evidence="2 3">
    <name type="scientific">Desulfosporosinus acidiphilus (strain DSM 22704 / JCM 16185 / SJ4)</name>
    <dbReference type="NCBI Taxonomy" id="646529"/>
    <lineage>
        <taxon>Bacteria</taxon>
        <taxon>Bacillati</taxon>
        <taxon>Bacillota</taxon>
        <taxon>Clostridia</taxon>
        <taxon>Eubacteriales</taxon>
        <taxon>Desulfitobacteriaceae</taxon>
        <taxon>Desulfosporosinus</taxon>
    </lineage>
</organism>
<dbReference type="OrthoDB" id="1895809at2"/>
<dbReference type="SUPFAM" id="SSF55729">
    <property type="entry name" value="Acyl-CoA N-acyltransferases (Nat)"/>
    <property type="match status" value="1"/>
</dbReference>
<dbReference type="Gene3D" id="3.40.630.30">
    <property type="match status" value="1"/>
</dbReference>
<keyword evidence="2" id="KW-0808">Transferase</keyword>
<dbReference type="eggNOG" id="COG3153">
    <property type="taxonomic scope" value="Bacteria"/>
</dbReference>
<dbReference type="Pfam" id="PF00583">
    <property type="entry name" value="Acetyltransf_1"/>
    <property type="match status" value="1"/>
</dbReference>
<dbReference type="Proteomes" id="UP000002892">
    <property type="component" value="Chromosome"/>
</dbReference>
<name>I4D3Z8_DESAJ</name>
<feature type="domain" description="N-acetyltransferase" evidence="1">
    <location>
        <begin position="5"/>
        <end position="178"/>
    </location>
</feature>
<dbReference type="STRING" id="646529.Desaci_1509"/>
<dbReference type="PROSITE" id="PS51186">
    <property type="entry name" value="GNAT"/>
    <property type="match status" value="1"/>
</dbReference>
<dbReference type="InterPro" id="IPR000182">
    <property type="entry name" value="GNAT_dom"/>
</dbReference>
<reference evidence="2 3" key="1">
    <citation type="journal article" date="2012" name="J. Bacteriol.">
        <title>Complete genome sequences of Desulfosporosinus orientis DSM765T, Desulfosporosinus youngiae DSM17734T, Desulfosporosinus meridiei DSM13257T, and Desulfosporosinus acidiphilus DSM22704T.</title>
        <authorList>
            <person name="Pester M."/>
            <person name="Brambilla E."/>
            <person name="Alazard D."/>
            <person name="Rattei T."/>
            <person name="Weinmaier T."/>
            <person name="Han J."/>
            <person name="Lucas S."/>
            <person name="Lapidus A."/>
            <person name="Cheng J.F."/>
            <person name="Goodwin L."/>
            <person name="Pitluck S."/>
            <person name="Peters L."/>
            <person name="Ovchinnikova G."/>
            <person name="Teshima H."/>
            <person name="Detter J.C."/>
            <person name="Han C.S."/>
            <person name="Tapia R."/>
            <person name="Land M.L."/>
            <person name="Hauser L."/>
            <person name="Kyrpides N.C."/>
            <person name="Ivanova N.N."/>
            <person name="Pagani I."/>
            <person name="Huntmann M."/>
            <person name="Wei C.L."/>
            <person name="Davenport K.W."/>
            <person name="Daligault H."/>
            <person name="Chain P.S."/>
            <person name="Chen A."/>
            <person name="Mavromatis K."/>
            <person name="Markowitz V."/>
            <person name="Szeto E."/>
            <person name="Mikhailova N."/>
            <person name="Pati A."/>
            <person name="Wagner M."/>
            <person name="Woyke T."/>
            <person name="Ollivier B."/>
            <person name="Klenk H.P."/>
            <person name="Spring S."/>
            <person name="Loy A."/>
        </authorList>
    </citation>
    <scope>NUCLEOTIDE SEQUENCE [LARGE SCALE GENOMIC DNA]</scope>
    <source>
        <strain evidence="3">DSM 22704 / JCM 16185 / SJ4</strain>
    </source>
</reference>
<dbReference type="RefSeq" id="WP_014826529.1">
    <property type="nucleotide sequence ID" value="NC_018068.1"/>
</dbReference>
<dbReference type="CDD" id="cd04301">
    <property type="entry name" value="NAT_SF"/>
    <property type="match status" value="1"/>
</dbReference>
<dbReference type="KEGG" id="dai:Desaci_1509"/>
<evidence type="ECO:0000313" key="2">
    <source>
        <dbReference type="EMBL" id="AFM40522.1"/>
    </source>
</evidence>
<evidence type="ECO:0000313" key="3">
    <source>
        <dbReference type="Proteomes" id="UP000002892"/>
    </source>
</evidence>
<keyword evidence="3" id="KW-1185">Reference proteome</keyword>
<evidence type="ECO:0000259" key="1">
    <source>
        <dbReference type="PROSITE" id="PS51186"/>
    </source>
</evidence>
<proteinExistence type="predicted"/>
<accession>I4D3Z8</accession>
<dbReference type="GO" id="GO:0016747">
    <property type="term" value="F:acyltransferase activity, transferring groups other than amino-acyl groups"/>
    <property type="evidence" value="ECO:0007669"/>
    <property type="project" value="InterPro"/>
</dbReference>
<dbReference type="EMBL" id="CP003639">
    <property type="protein sequence ID" value="AFM40522.1"/>
    <property type="molecule type" value="Genomic_DNA"/>
</dbReference>
<gene>
    <name evidence="2" type="ordered locus">Desaci_1509</name>
</gene>
<protein>
    <submittedName>
        <fullName evidence="2">Acetyltransferase, N-acetylglutamate synthase</fullName>
    </submittedName>
</protein>
<dbReference type="HOGENOM" id="CLU_127641_0_0_9"/>
<dbReference type="InterPro" id="IPR016181">
    <property type="entry name" value="Acyl_CoA_acyltransferase"/>
</dbReference>
<sequence>MLKGLQIGNLSQTDLKSAYQVFETTIPDTYNKEGLGSRKKDIMNEIYFKKQLLDSSLTQDGPEIYFLLAKLNENVIGTISFGPCGEDIKKCTERQLNNVGEIGSLFILPPYQGQGVGSALLSTMVMQLDKQGIDQFCLDSGYKNAQKRWLRKFGEPYKVVKDYWGLNYDHMIWLCNVKSYLLPGVPKSNR</sequence>
<dbReference type="AlphaFoldDB" id="I4D3Z8"/>